<dbReference type="AlphaFoldDB" id="A0A7Z0HWC7"/>
<feature type="compositionally biased region" description="Basic and acidic residues" evidence="1">
    <location>
        <begin position="14"/>
        <end position="24"/>
    </location>
</feature>
<dbReference type="RefSeq" id="WP_179904259.1">
    <property type="nucleotide sequence ID" value="NZ_JACBXS010000002.1"/>
</dbReference>
<sequence>MPNTRAIPMPHPSDPIRRMAEGKDRISRNTCFSAVLVERMEDGGRWHLRA</sequence>
<accession>A0A7Z0HWC7</accession>
<dbReference type="EMBL" id="JACBXS010000002">
    <property type="protein sequence ID" value="NYS23551.1"/>
    <property type="molecule type" value="Genomic_DNA"/>
</dbReference>
<proteinExistence type="predicted"/>
<organism evidence="2 3">
    <name type="scientific">Rhabdonatronobacter sediminivivens</name>
    <dbReference type="NCBI Taxonomy" id="2743469"/>
    <lineage>
        <taxon>Bacteria</taxon>
        <taxon>Pseudomonadati</taxon>
        <taxon>Pseudomonadota</taxon>
        <taxon>Alphaproteobacteria</taxon>
        <taxon>Rhodobacterales</taxon>
        <taxon>Paracoccaceae</taxon>
        <taxon>Rhabdonatronobacter</taxon>
    </lineage>
</organism>
<gene>
    <name evidence="2" type="ORF">HUK65_00995</name>
</gene>
<protein>
    <submittedName>
        <fullName evidence="2">Uncharacterized protein</fullName>
    </submittedName>
</protein>
<comment type="caution">
    <text evidence="2">The sequence shown here is derived from an EMBL/GenBank/DDBJ whole genome shotgun (WGS) entry which is preliminary data.</text>
</comment>
<evidence type="ECO:0000256" key="1">
    <source>
        <dbReference type="SAM" id="MobiDB-lite"/>
    </source>
</evidence>
<keyword evidence="3" id="KW-1185">Reference proteome</keyword>
<reference evidence="2 3" key="1">
    <citation type="journal article" date="2000" name="Arch. Microbiol.">
        <title>Rhodobaca bogoriensis gen. nov. and sp. nov., an alkaliphilic purple nonsulfur bacterium from African Rift Valley soda lakes.</title>
        <authorList>
            <person name="Milford A.D."/>
            <person name="Achenbach L.A."/>
            <person name="Jung D.O."/>
            <person name="Madigan M.T."/>
        </authorList>
    </citation>
    <scope>NUCLEOTIDE SEQUENCE [LARGE SCALE GENOMIC DNA]</scope>
    <source>
        <strain evidence="2 3">2376</strain>
    </source>
</reference>
<name>A0A7Z0HWC7_9RHOB</name>
<evidence type="ECO:0000313" key="3">
    <source>
        <dbReference type="Proteomes" id="UP000529417"/>
    </source>
</evidence>
<dbReference type="Proteomes" id="UP000529417">
    <property type="component" value="Unassembled WGS sequence"/>
</dbReference>
<evidence type="ECO:0000313" key="2">
    <source>
        <dbReference type="EMBL" id="NYS23551.1"/>
    </source>
</evidence>
<feature type="region of interest" description="Disordered" evidence="1">
    <location>
        <begin position="1"/>
        <end position="24"/>
    </location>
</feature>